<protein>
    <recommendedName>
        <fullName evidence="3">DUF4476 domain-containing protein</fullName>
    </recommendedName>
</protein>
<dbReference type="EMBL" id="JACRUM010000001">
    <property type="protein sequence ID" value="MBC5862215.1"/>
    <property type="molecule type" value="Genomic_DNA"/>
</dbReference>
<evidence type="ECO:0000313" key="1">
    <source>
        <dbReference type="EMBL" id="MBC5862215.1"/>
    </source>
</evidence>
<comment type="caution">
    <text evidence="1">The sequence shown here is derived from an EMBL/GenBank/DDBJ whole genome shotgun (WGS) entry which is preliminary data.</text>
</comment>
<organism evidence="1 2">
    <name type="scientific">Flavobacterium turcicum</name>
    <dbReference type="NCBI Taxonomy" id="2764718"/>
    <lineage>
        <taxon>Bacteria</taxon>
        <taxon>Pseudomonadati</taxon>
        <taxon>Bacteroidota</taxon>
        <taxon>Flavobacteriia</taxon>
        <taxon>Flavobacteriales</taxon>
        <taxon>Flavobacteriaceae</taxon>
        <taxon>Flavobacterium</taxon>
    </lineage>
</organism>
<reference evidence="1 2" key="1">
    <citation type="submission" date="2020-08" db="EMBL/GenBank/DDBJ databases">
        <title>Description of novel Flavobacterium F-400 isolate.</title>
        <authorList>
            <person name="Saticioglu I."/>
            <person name="Duman M."/>
            <person name="Altun S."/>
        </authorList>
    </citation>
    <scope>NUCLEOTIDE SEQUENCE [LARGE SCALE GENOMIC DNA]</scope>
    <source>
        <strain evidence="1 2">F-400</strain>
    </source>
</reference>
<name>A0ABR7JCI7_9FLAO</name>
<sequence length="348" mass="39710">MKKKLEADLISIAHRILQLKNKSDINQLYLETQKLYEKLTVLQFVENHFSEVKPTIGLSEVTQQLETIFEEKATAIETTVEEEITTTQESEIEKTIEETVEEEPSIVEPEAENEPELIPEAESNINNKEEGTAVKESISIEKEEEDTKDEVAAVTDNETAVELEPQNESVEPELAATPTFTPAFSLLSDEVEETPIESAKKPEAVQISFEDLLGGNYHDTLFVKKQQIENIPTAVVIETPEEIALPQQPEPVEEAIEIEKTEAKAVSLNDKLAKGIHIDLNDRLAFIKHLFANSSEDYNRVLSQINTFNSFYETRDFVQDMVKPDYNNWEGKQEYEDRFMEIIEKKFL</sequence>
<evidence type="ECO:0008006" key="3">
    <source>
        <dbReference type="Google" id="ProtNLM"/>
    </source>
</evidence>
<proteinExistence type="predicted"/>
<dbReference type="Proteomes" id="UP000621670">
    <property type="component" value="Unassembled WGS sequence"/>
</dbReference>
<gene>
    <name evidence="1" type="ORF">H8R26_02160</name>
</gene>
<dbReference type="RefSeq" id="WP_166132862.1">
    <property type="nucleotide sequence ID" value="NZ_JAAOBY010000001.1"/>
</dbReference>
<evidence type="ECO:0000313" key="2">
    <source>
        <dbReference type="Proteomes" id="UP000621670"/>
    </source>
</evidence>
<accession>A0ABR7JCI7</accession>
<keyword evidence="2" id="KW-1185">Reference proteome</keyword>